<reference evidence="3 4" key="1">
    <citation type="journal article" date="2016" name="Genome Biol. Evol.">
        <title>Divergent and convergent evolution of fungal pathogenicity.</title>
        <authorList>
            <person name="Shang Y."/>
            <person name="Xiao G."/>
            <person name="Zheng P."/>
            <person name="Cen K."/>
            <person name="Zhan S."/>
            <person name="Wang C."/>
        </authorList>
    </citation>
    <scope>NUCLEOTIDE SEQUENCE [LARGE SCALE GENOMIC DNA]</scope>
    <source>
        <strain evidence="3 4">ARSEF 2679</strain>
    </source>
</reference>
<feature type="compositionally biased region" description="Basic and acidic residues" evidence="1">
    <location>
        <begin position="104"/>
        <end position="114"/>
    </location>
</feature>
<evidence type="ECO:0000313" key="3">
    <source>
        <dbReference type="EMBL" id="OAA71239.1"/>
    </source>
</evidence>
<feature type="domain" description="BHLH" evidence="2">
    <location>
        <begin position="21"/>
        <end position="73"/>
    </location>
</feature>
<dbReference type="InterPro" id="IPR011598">
    <property type="entry name" value="bHLH_dom"/>
</dbReference>
<name>A0A162MVK1_CORFA</name>
<protein>
    <submittedName>
        <fullName evidence="3">Basic helix-loop-helix dimerization region bHLH</fullName>
    </submittedName>
</protein>
<dbReference type="PROSITE" id="PS50888">
    <property type="entry name" value="BHLH"/>
    <property type="match status" value="1"/>
</dbReference>
<feature type="region of interest" description="Disordered" evidence="1">
    <location>
        <begin position="92"/>
        <end position="143"/>
    </location>
</feature>
<proteinExistence type="predicted"/>
<sequence length="238" mass="25554">MAPPPTSPTPRRRKRPRPLPHVMARNLAIEKRRREEMNGNFLDLAHLVPSLAHAQRLTKVRIVGETIAHLREQRALCAAAARDMLALLADNRRGDGSGGTATLRDAHEGPEPRKKTALAAVGDGGSQQDATLSSTGTGQGSGTGTWQYDLGLWETEFEFTAIPASQEERLPWSCSTLPLPPESSSLPAPTGVPTPPREGFDAIAHLTFPASLLPDDTLFNTTLDDSAATDDIWSGLGL</sequence>
<dbReference type="InterPro" id="IPR036638">
    <property type="entry name" value="HLH_DNA-bd_sf"/>
</dbReference>
<dbReference type="Gene3D" id="4.10.280.10">
    <property type="entry name" value="Helix-loop-helix DNA-binding domain"/>
    <property type="match status" value="1"/>
</dbReference>
<dbReference type="CDD" id="cd00083">
    <property type="entry name" value="bHLH_SF"/>
    <property type="match status" value="1"/>
</dbReference>
<gene>
    <name evidence="3" type="ORF">ISF_01790</name>
</gene>
<accession>A0A162MVK1</accession>
<dbReference type="STRING" id="1081104.A0A162MVK1"/>
<keyword evidence="4" id="KW-1185">Reference proteome</keyword>
<evidence type="ECO:0000256" key="1">
    <source>
        <dbReference type="SAM" id="MobiDB-lite"/>
    </source>
</evidence>
<dbReference type="GO" id="GO:0046983">
    <property type="term" value="F:protein dimerization activity"/>
    <property type="evidence" value="ECO:0007669"/>
    <property type="project" value="InterPro"/>
</dbReference>
<dbReference type="Proteomes" id="UP000076744">
    <property type="component" value="Unassembled WGS sequence"/>
</dbReference>
<organism evidence="3 4">
    <name type="scientific">Cordyceps fumosorosea (strain ARSEF 2679)</name>
    <name type="common">Isaria fumosorosea</name>
    <dbReference type="NCBI Taxonomy" id="1081104"/>
    <lineage>
        <taxon>Eukaryota</taxon>
        <taxon>Fungi</taxon>
        <taxon>Dikarya</taxon>
        <taxon>Ascomycota</taxon>
        <taxon>Pezizomycotina</taxon>
        <taxon>Sordariomycetes</taxon>
        <taxon>Hypocreomycetidae</taxon>
        <taxon>Hypocreales</taxon>
        <taxon>Cordycipitaceae</taxon>
        <taxon>Cordyceps</taxon>
    </lineage>
</organism>
<dbReference type="RefSeq" id="XP_018707120.1">
    <property type="nucleotide sequence ID" value="XM_018845397.1"/>
</dbReference>
<dbReference type="SMART" id="SM00353">
    <property type="entry name" value="HLH"/>
    <property type="match status" value="1"/>
</dbReference>
<evidence type="ECO:0000259" key="2">
    <source>
        <dbReference type="PROSITE" id="PS50888"/>
    </source>
</evidence>
<dbReference type="AlphaFoldDB" id="A0A162MVK1"/>
<dbReference type="EMBL" id="AZHB01000003">
    <property type="protein sequence ID" value="OAA71239.1"/>
    <property type="molecule type" value="Genomic_DNA"/>
</dbReference>
<dbReference type="OrthoDB" id="8964853at2759"/>
<dbReference type="SUPFAM" id="SSF47459">
    <property type="entry name" value="HLH, helix-loop-helix DNA-binding domain"/>
    <property type="match status" value="1"/>
</dbReference>
<evidence type="ECO:0000313" key="4">
    <source>
        <dbReference type="Proteomes" id="UP000076744"/>
    </source>
</evidence>
<dbReference type="Pfam" id="PF00010">
    <property type="entry name" value="HLH"/>
    <property type="match status" value="1"/>
</dbReference>
<comment type="caution">
    <text evidence="3">The sequence shown here is derived from an EMBL/GenBank/DDBJ whole genome shotgun (WGS) entry which is preliminary data.</text>
</comment>
<dbReference type="GeneID" id="30018082"/>